<protein>
    <submittedName>
        <fullName evidence="2">Uncharacterized protein</fullName>
    </submittedName>
</protein>
<proteinExistence type="predicted"/>
<dbReference type="Proteomes" id="UP000327013">
    <property type="component" value="Unassembled WGS sequence"/>
</dbReference>
<feature type="region of interest" description="Disordered" evidence="1">
    <location>
        <begin position="70"/>
        <end position="104"/>
    </location>
</feature>
<name>A0A5N6Q7C3_9ROSI</name>
<dbReference type="AlphaFoldDB" id="A0A5N6Q7C3"/>
<sequence length="104" mass="11587">MGCGESEIRTHMGFELKTLTQGPKNEKSKIRDRVRGILAVQPLWRQKVATAGDGEEAWLTATARGGVELLRESRDRETEPRVRVRESPARLRGSSDLTATRVGD</sequence>
<evidence type="ECO:0000256" key="1">
    <source>
        <dbReference type="SAM" id="MobiDB-lite"/>
    </source>
</evidence>
<feature type="compositionally biased region" description="Basic and acidic residues" evidence="1">
    <location>
        <begin position="70"/>
        <end position="89"/>
    </location>
</feature>
<comment type="caution">
    <text evidence="2">The sequence shown here is derived from an EMBL/GenBank/DDBJ whole genome shotgun (WGS) entry which is preliminary data.</text>
</comment>
<evidence type="ECO:0000313" key="3">
    <source>
        <dbReference type="Proteomes" id="UP000327013"/>
    </source>
</evidence>
<accession>A0A5N6Q7C3</accession>
<keyword evidence="3" id="KW-1185">Reference proteome</keyword>
<reference evidence="2 3" key="1">
    <citation type="submission" date="2019-06" db="EMBL/GenBank/DDBJ databases">
        <title>A chromosomal-level reference genome of Carpinus fangiana (Coryloideae, Betulaceae).</title>
        <authorList>
            <person name="Yang X."/>
            <person name="Wang Z."/>
            <person name="Zhang L."/>
            <person name="Hao G."/>
            <person name="Liu J."/>
            <person name="Yang Y."/>
        </authorList>
    </citation>
    <scope>NUCLEOTIDE SEQUENCE [LARGE SCALE GENOMIC DNA]</scope>
    <source>
        <strain evidence="2">Cfa_2016G</strain>
        <tissue evidence="2">Leaf</tissue>
    </source>
</reference>
<gene>
    <name evidence="2" type="ORF">FH972_027348</name>
</gene>
<dbReference type="EMBL" id="VIBQ01003445">
    <property type="protein sequence ID" value="KAE0390920.1"/>
    <property type="molecule type" value="Genomic_DNA"/>
</dbReference>
<organism evidence="2 3">
    <name type="scientific">Carpinus fangiana</name>
    <dbReference type="NCBI Taxonomy" id="176857"/>
    <lineage>
        <taxon>Eukaryota</taxon>
        <taxon>Viridiplantae</taxon>
        <taxon>Streptophyta</taxon>
        <taxon>Embryophyta</taxon>
        <taxon>Tracheophyta</taxon>
        <taxon>Spermatophyta</taxon>
        <taxon>Magnoliopsida</taxon>
        <taxon>eudicotyledons</taxon>
        <taxon>Gunneridae</taxon>
        <taxon>Pentapetalae</taxon>
        <taxon>rosids</taxon>
        <taxon>fabids</taxon>
        <taxon>Fagales</taxon>
        <taxon>Betulaceae</taxon>
        <taxon>Carpinus</taxon>
    </lineage>
</organism>
<evidence type="ECO:0000313" key="2">
    <source>
        <dbReference type="EMBL" id="KAE0390920.1"/>
    </source>
</evidence>